<proteinExistence type="predicted"/>
<evidence type="ECO:0000313" key="1">
    <source>
        <dbReference type="EMBL" id="MDX7019249.1"/>
    </source>
</evidence>
<dbReference type="EMBL" id="JAWZZT010001848">
    <property type="protein sequence ID" value="MDX7019249.1"/>
    <property type="molecule type" value="Genomic_DNA"/>
</dbReference>
<feature type="non-terminal residue" evidence="1">
    <location>
        <position position="1"/>
    </location>
</feature>
<dbReference type="Proteomes" id="UP001279012">
    <property type="component" value="Unassembled WGS sequence"/>
</dbReference>
<gene>
    <name evidence="1" type="ORF">SJ059_33020</name>
</gene>
<name>A0AAW9EHL6_KLEAE</name>
<organism evidence="1 2">
    <name type="scientific">Klebsiella aerogenes</name>
    <name type="common">Enterobacter aerogenes</name>
    <dbReference type="NCBI Taxonomy" id="548"/>
    <lineage>
        <taxon>Bacteria</taxon>
        <taxon>Pseudomonadati</taxon>
        <taxon>Pseudomonadota</taxon>
        <taxon>Gammaproteobacteria</taxon>
        <taxon>Enterobacterales</taxon>
        <taxon>Enterobacteriaceae</taxon>
        <taxon>Klebsiella/Raoultella group</taxon>
        <taxon>Klebsiella</taxon>
    </lineage>
</organism>
<comment type="caution">
    <text evidence="1">The sequence shown here is derived from an EMBL/GenBank/DDBJ whole genome shotgun (WGS) entry which is preliminary data.</text>
</comment>
<protein>
    <submittedName>
        <fullName evidence="1">Uncharacterized protein</fullName>
    </submittedName>
</protein>
<dbReference type="AlphaFoldDB" id="A0AAW9EHL6"/>
<evidence type="ECO:0000313" key="2">
    <source>
        <dbReference type="Proteomes" id="UP001279012"/>
    </source>
</evidence>
<accession>A0AAW9EHL6</accession>
<sequence>NAREIALDPVNKLIDEIIQANAG</sequence>
<reference evidence="1" key="1">
    <citation type="submission" date="2023-11" db="EMBL/GenBank/DDBJ databases">
        <title>Detection of rare carbapenemases in Enterobacterales - comparison of two colorimetric and two CIM-based carbapenemase assays.</title>
        <authorList>
            <person name="Schaffarczyk L."/>
            <person name="Noster J."/>
            <person name="Stelzer Y."/>
            <person name="Sattler J."/>
            <person name="Gatermann S."/>
            <person name="Hamprecht A."/>
        </authorList>
    </citation>
    <scope>NUCLEOTIDE SEQUENCE</scope>
    <source>
        <strain evidence="1">CIM-Cont-037</strain>
    </source>
</reference>